<dbReference type="GO" id="GO:0006353">
    <property type="term" value="P:DNA-templated transcription termination"/>
    <property type="evidence" value="ECO:0007669"/>
    <property type="project" value="InterPro"/>
</dbReference>
<evidence type="ECO:0000259" key="1">
    <source>
        <dbReference type="SMART" id="SM00959"/>
    </source>
</evidence>
<dbReference type="EMBL" id="SXDO01000013">
    <property type="protein sequence ID" value="NFU28488.1"/>
    <property type="molecule type" value="Genomic_DNA"/>
</dbReference>
<gene>
    <name evidence="2" type="ORF">FDF81_09820</name>
</gene>
<comment type="caution">
    <text evidence="2">The sequence shown here is derived from an EMBL/GenBank/DDBJ whole genome shotgun (WGS) entry which is preliminary data.</text>
</comment>
<dbReference type="InterPro" id="IPR011112">
    <property type="entry name" value="Rho-like_N"/>
</dbReference>
<accession>A0A6G4H4V0</accession>
<evidence type="ECO:0000313" key="2">
    <source>
        <dbReference type="EMBL" id="NFU28488.1"/>
    </source>
</evidence>
<dbReference type="SUPFAM" id="SSF68912">
    <property type="entry name" value="Rho N-terminal domain-like"/>
    <property type="match status" value="1"/>
</dbReference>
<protein>
    <submittedName>
        <fullName evidence="2">Termination factor Rho</fullName>
    </submittedName>
</protein>
<reference evidence="2" key="1">
    <citation type="submission" date="2019-04" db="EMBL/GenBank/DDBJ databases">
        <title>Genome sequencing of Clostridium botulinum Groups I-IV and Clostridium butyricum.</title>
        <authorList>
            <person name="Brunt J."/>
            <person name="Van Vliet A.H.M."/>
            <person name="Stringer S.C."/>
            <person name="Carter A.T."/>
            <person name="Peck M.W."/>
        </authorList>
    </citation>
    <scope>NUCLEOTIDE SEQUENCE</scope>
    <source>
        <strain evidence="2">IFR 16/362</strain>
    </source>
</reference>
<dbReference type="Gene3D" id="1.10.720.10">
    <property type="match status" value="1"/>
</dbReference>
<dbReference type="InterPro" id="IPR036269">
    <property type="entry name" value="Rho_N_sf"/>
</dbReference>
<dbReference type="AlphaFoldDB" id="A0A6G4H4V0"/>
<dbReference type="SMART" id="SM00959">
    <property type="entry name" value="Rho_N"/>
    <property type="match status" value="1"/>
</dbReference>
<dbReference type="RefSeq" id="WP_061295836.1">
    <property type="nucleotide sequence ID" value="NZ_JACBCC010000003.1"/>
</dbReference>
<name>A0A6G4H4V0_CLOBO</name>
<dbReference type="Pfam" id="PF07498">
    <property type="entry name" value="Rho_N"/>
    <property type="match status" value="1"/>
</dbReference>
<organism evidence="2">
    <name type="scientific">Clostridium botulinum</name>
    <dbReference type="NCBI Taxonomy" id="1491"/>
    <lineage>
        <taxon>Bacteria</taxon>
        <taxon>Bacillati</taxon>
        <taxon>Bacillota</taxon>
        <taxon>Clostridia</taxon>
        <taxon>Eubacteriales</taxon>
        <taxon>Clostridiaceae</taxon>
        <taxon>Clostridium</taxon>
    </lineage>
</organism>
<sequence length="51" mass="5674">MGEENAEPVTYEKEELETMTVEQLKTIAKEKNITGYSSMNKADLITAILAP</sequence>
<proteinExistence type="predicted"/>
<feature type="domain" description="Rho termination factor-like N-terminal" evidence="1">
    <location>
        <begin position="15"/>
        <end position="50"/>
    </location>
</feature>